<dbReference type="InterPro" id="IPR011008">
    <property type="entry name" value="Dimeric_a/b-barrel"/>
</dbReference>
<name>A0A944GS78_9HYPH</name>
<sequence length="93" mass="10235">MFVLDLEYAAELEAVDAQLAAHRVFLEQNYERGVFLASGPKVPRTGGVILAAASSRDQIEAIVRDDPFHKNGLAIYRITEFEPRMTASGLELG</sequence>
<reference evidence="3" key="1">
    <citation type="submission" date="2018-08" db="EMBL/GenBank/DDBJ databases">
        <authorList>
            <person name="Jin W."/>
            <person name="Wang H."/>
            <person name="Yang Y."/>
            <person name="Li M."/>
            <person name="Liu J."/>
        </authorList>
    </citation>
    <scope>NUCLEOTIDE SEQUENCE</scope>
    <source>
        <strain evidence="3">AESS21</strain>
    </source>
</reference>
<proteinExistence type="inferred from homology"/>
<protein>
    <recommendedName>
        <fullName evidence="2">YCII-related domain-containing protein</fullName>
    </recommendedName>
</protein>
<dbReference type="SUPFAM" id="SSF54909">
    <property type="entry name" value="Dimeric alpha+beta barrel"/>
    <property type="match status" value="1"/>
</dbReference>
<dbReference type="PANTHER" id="PTHR37828">
    <property type="entry name" value="GSR2449 PROTEIN"/>
    <property type="match status" value="1"/>
</dbReference>
<evidence type="ECO:0000313" key="4">
    <source>
        <dbReference type="Proteomes" id="UP000705379"/>
    </source>
</evidence>
<evidence type="ECO:0000256" key="1">
    <source>
        <dbReference type="ARBA" id="ARBA00007689"/>
    </source>
</evidence>
<evidence type="ECO:0000313" key="3">
    <source>
        <dbReference type="EMBL" id="MBS8259972.1"/>
    </source>
</evidence>
<dbReference type="Proteomes" id="UP000705379">
    <property type="component" value="Unassembled WGS sequence"/>
</dbReference>
<reference evidence="3" key="2">
    <citation type="journal article" date="2021" name="Microorganisms">
        <title>Bacterial Dimethylsulfoniopropionate Biosynthesis in the East China Sea.</title>
        <authorList>
            <person name="Liu J."/>
            <person name="Zhang Y."/>
            <person name="Liu J."/>
            <person name="Zhong H."/>
            <person name="Williams B.T."/>
            <person name="Zheng Y."/>
            <person name="Curson A.R.J."/>
            <person name="Sun C."/>
            <person name="Sun H."/>
            <person name="Song D."/>
            <person name="Wagner Mackenzie B."/>
            <person name="Bermejo Martinez A."/>
            <person name="Todd J.D."/>
            <person name="Zhang X.H."/>
        </authorList>
    </citation>
    <scope>NUCLEOTIDE SEQUENCE</scope>
    <source>
        <strain evidence="3">AESS21</strain>
    </source>
</reference>
<gene>
    <name evidence="3" type="ORF">DYI23_07050</name>
</gene>
<dbReference type="Gene3D" id="3.30.70.1060">
    <property type="entry name" value="Dimeric alpha+beta barrel"/>
    <property type="match status" value="1"/>
</dbReference>
<dbReference type="PANTHER" id="PTHR37828:SF1">
    <property type="entry name" value="YCII-RELATED DOMAIN-CONTAINING PROTEIN"/>
    <property type="match status" value="1"/>
</dbReference>
<dbReference type="AlphaFoldDB" id="A0A944GS78"/>
<comment type="similarity">
    <text evidence="1">Belongs to the YciI family.</text>
</comment>
<evidence type="ECO:0000259" key="2">
    <source>
        <dbReference type="Pfam" id="PF03795"/>
    </source>
</evidence>
<feature type="domain" description="YCII-related" evidence="2">
    <location>
        <begin position="1"/>
        <end position="81"/>
    </location>
</feature>
<organism evidence="3 4">
    <name type="scientific">Roseibium polysiphoniae</name>
    <dbReference type="NCBI Taxonomy" id="2571221"/>
    <lineage>
        <taxon>Bacteria</taxon>
        <taxon>Pseudomonadati</taxon>
        <taxon>Pseudomonadota</taxon>
        <taxon>Alphaproteobacteria</taxon>
        <taxon>Hyphomicrobiales</taxon>
        <taxon>Stappiaceae</taxon>
        <taxon>Roseibium</taxon>
    </lineage>
</organism>
<dbReference type="InterPro" id="IPR005545">
    <property type="entry name" value="YCII"/>
</dbReference>
<dbReference type="Pfam" id="PF03795">
    <property type="entry name" value="YCII"/>
    <property type="match status" value="1"/>
</dbReference>
<comment type="caution">
    <text evidence="3">The sequence shown here is derived from an EMBL/GenBank/DDBJ whole genome shotgun (WGS) entry which is preliminary data.</text>
</comment>
<accession>A0A944GS78</accession>
<dbReference type="EMBL" id="QTKU01000001">
    <property type="protein sequence ID" value="MBS8259972.1"/>
    <property type="molecule type" value="Genomic_DNA"/>
</dbReference>